<dbReference type="SUPFAM" id="SSF50249">
    <property type="entry name" value="Nucleic acid-binding proteins"/>
    <property type="match status" value="1"/>
</dbReference>
<dbReference type="AlphaFoldDB" id="A0A8A1MJ44"/>
<dbReference type="GO" id="GO:0006264">
    <property type="term" value="P:mitochondrial DNA replication"/>
    <property type="evidence" value="ECO:0007669"/>
    <property type="project" value="TreeGrafter"/>
</dbReference>
<dbReference type="Pfam" id="PF00436">
    <property type="entry name" value="SSB"/>
    <property type="match status" value="1"/>
</dbReference>
<dbReference type="InterPro" id="IPR011344">
    <property type="entry name" value="ssDNA-bd"/>
</dbReference>
<evidence type="ECO:0000256" key="1">
    <source>
        <dbReference type="ARBA" id="ARBA00023125"/>
    </source>
</evidence>
<protein>
    <recommendedName>
        <fullName evidence="2">Single-stranded DNA-binding protein</fullName>
    </recommendedName>
</protein>
<dbReference type="Gene3D" id="2.40.50.140">
    <property type="entry name" value="Nucleic acid-binding proteins"/>
    <property type="match status" value="1"/>
</dbReference>
<dbReference type="OrthoDB" id="1078367at2759"/>
<gene>
    <name evidence="3" type="ORF">I7I51_06746</name>
</gene>
<reference evidence="3" key="1">
    <citation type="submission" date="2021-01" db="EMBL/GenBank/DDBJ databases">
        <title>Chromosome-level genome assembly of a human fungal pathogen reveals clustering of transcriptionally co-regulated genes.</title>
        <authorList>
            <person name="Voorhies M."/>
            <person name="Cohen S."/>
            <person name="Shea T.P."/>
            <person name="Petrus S."/>
            <person name="Munoz J.F."/>
            <person name="Poplawski S."/>
            <person name="Goldman W.E."/>
            <person name="Michael T."/>
            <person name="Cuomo C.A."/>
            <person name="Sil A."/>
            <person name="Beyhan S."/>
        </authorList>
    </citation>
    <scope>NUCLEOTIDE SEQUENCE</scope>
    <source>
        <strain evidence="3">WU24</strain>
    </source>
</reference>
<organism evidence="3 4">
    <name type="scientific">Ajellomyces capsulatus</name>
    <name type="common">Darling's disease fungus</name>
    <name type="synonym">Histoplasma capsulatum</name>
    <dbReference type="NCBI Taxonomy" id="5037"/>
    <lineage>
        <taxon>Eukaryota</taxon>
        <taxon>Fungi</taxon>
        <taxon>Dikarya</taxon>
        <taxon>Ascomycota</taxon>
        <taxon>Pezizomycotina</taxon>
        <taxon>Eurotiomycetes</taxon>
        <taxon>Eurotiomycetidae</taxon>
        <taxon>Onygenales</taxon>
        <taxon>Ajellomycetaceae</taxon>
        <taxon>Histoplasma</taxon>
    </lineage>
</organism>
<dbReference type="Proteomes" id="UP000663671">
    <property type="component" value="Chromosome 3"/>
</dbReference>
<keyword evidence="2" id="KW-0496">Mitochondrion</keyword>
<comment type="subcellular location">
    <subcellularLocation>
        <location evidence="2">Mitochondrion</location>
    </subcellularLocation>
</comment>
<dbReference type="VEuPathDB" id="FungiDB:I7I51_06746"/>
<dbReference type="PANTHER" id="PTHR10302">
    <property type="entry name" value="SINGLE-STRANDED DNA-BINDING PROTEIN"/>
    <property type="match status" value="1"/>
</dbReference>
<dbReference type="PANTHER" id="PTHR10302:SF0">
    <property type="entry name" value="SINGLE-STRANDED DNA-BINDING PROTEIN, MITOCHONDRIAL"/>
    <property type="match status" value="1"/>
</dbReference>
<sequence length="140" mass="15425">MQGLIPLRPLLRAPTSSLSTRNFSSTRANSLARISIVGNLGNPPEIRATSSGRELVNYSVATSYGPKEDRQTSWWRITSFVPEGASRDHLLGLPKGTLMYVEGDASMRSYEDADGKKNSALGITQRYYEVLRRGNSESSE</sequence>
<dbReference type="PROSITE" id="PS50935">
    <property type="entry name" value="SSB"/>
    <property type="match status" value="1"/>
</dbReference>
<keyword evidence="1 2" id="KW-0238">DNA-binding</keyword>
<dbReference type="GO" id="GO:0003697">
    <property type="term" value="F:single-stranded DNA binding"/>
    <property type="evidence" value="ECO:0007669"/>
    <property type="project" value="InterPro"/>
</dbReference>
<evidence type="ECO:0000313" key="3">
    <source>
        <dbReference type="EMBL" id="QSS65895.1"/>
    </source>
</evidence>
<name>A0A8A1MJ44_AJECA</name>
<accession>A0A8A1MJ44</accession>
<dbReference type="InterPro" id="IPR012340">
    <property type="entry name" value="NA-bd_OB-fold"/>
</dbReference>
<evidence type="ECO:0000256" key="2">
    <source>
        <dbReference type="PIRNR" id="PIRNR002070"/>
    </source>
</evidence>
<proteinExistence type="predicted"/>
<dbReference type="GO" id="GO:0042645">
    <property type="term" value="C:mitochondrial nucleoid"/>
    <property type="evidence" value="ECO:0007669"/>
    <property type="project" value="TreeGrafter"/>
</dbReference>
<dbReference type="InterPro" id="IPR000424">
    <property type="entry name" value="Primosome_PriB/ssb"/>
</dbReference>
<dbReference type="EMBL" id="CP069115">
    <property type="protein sequence ID" value="QSS65895.1"/>
    <property type="molecule type" value="Genomic_DNA"/>
</dbReference>
<dbReference type="PIRSF" id="PIRSF002070">
    <property type="entry name" value="SSB"/>
    <property type="match status" value="1"/>
</dbReference>
<dbReference type="CDD" id="cd04496">
    <property type="entry name" value="SSB_OBF"/>
    <property type="match status" value="1"/>
</dbReference>
<evidence type="ECO:0000313" key="4">
    <source>
        <dbReference type="Proteomes" id="UP000663671"/>
    </source>
</evidence>